<dbReference type="Proteomes" id="UP000567293">
    <property type="component" value="Unassembled WGS sequence"/>
</dbReference>
<evidence type="ECO:0000313" key="1">
    <source>
        <dbReference type="EMBL" id="MBA0088893.1"/>
    </source>
</evidence>
<name>A0A7V8NWR4_9BACT</name>
<sequence>MFCPECRVEYRAGFTHCTDCDVALVDELPLERTDLFEANPGDQEDPFCAFWQGDDRRLHAEICSVLDAAGIPHKTVCREDHLFNLKNFPAFQISVPFSLFERAETAVKDAYEMDVGGTDAAESLNLPALIPDHARVIRKLPEALTPSKAENIPGPPEAGDDAEWEFEGGGTEVWCGEDTSLADMLVAALCENKIAVRRRISHGRQSLLVCSEEEADAREIAKQVVEGVPPE</sequence>
<dbReference type="AlphaFoldDB" id="A0A7V8NWR4"/>
<organism evidence="1 2">
    <name type="scientific">Candidatus Acidiferrum panamense</name>
    <dbReference type="NCBI Taxonomy" id="2741543"/>
    <lineage>
        <taxon>Bacteria</taxon>
        <taxon>Pseudomonadati</taxon>
        <taxon>Acidobacteriota</taxon>
        <taxon>Terriglobia</taxon>
        <taxon>Candidatus Acidiferrales</taxon>
        <taxon>Candidatus Acidiferrum</taxon>
    </lineage>
</organism>
<reference evidence="1" key="1">
    <citation type="submission" date="2020-06" db="EMBL/GenBank/DDBJ databases">
        <title>Legume-microbial interactions unlock mineral nutrients during tropical forest succession.</title>
        <authorList>
            <person name="Epihov D.Z."/>
        </authorList>
    </citation>
    <scope>NUCLEOTIDE SEQUENCE [LARGE SCALE GENOMIC DNA]</scope>
    <source>
        <strain evidence="1">Pan2503</strain>
    </source>
</reference>
<evidence type="ECO:0000313" key="2">
    <source>
        <dbReference type="Proteomes" id="UP000567293"/>
    </source>
</evidence>
<accession>A0A7V8NWR4</accession>
<evidence type="ECO:0008006" key="3">
    <source>
        <dbReference type="Google" id="ProtNLM"/>
    </source>
</evidence>
<dbReference type="EMBL" id="JACDQQ010002735">
    <property type="protein sequence ID" value="MBA0088893.1"/>
    <property type="molecule type" value="Genomic_DNA"/>
</dbReference>
<proteinExistence type="predicted"/>
<keyword evidence="2" id="KW-1185">Reference proteome</keyword>
<comment type="caution">
    <text evidence="1">The sequence shown here is derived from an EMBL/GenBank/DDBJ whole genome shotgun (WGS) entry which is preliminary data.</text>
</comment>
<gene>
    <name evidence="1" type="ORF">HRJ53_28225</name>
</gene>
<protein>
    <recommendedName>
        <fullName evidence="3">DUF2007 domain-containing protein</fullName>
    </recommendedName>
</protein>